<evidence type="ECO:0000256" key="1">
    <source>
        <dbReference type="ARBA" id="ARBA00003986"/>
    </source>
</evidence>
<keyword evidence="7" id="KW-0547">Nucleotide-binding</keyword>
<evidence type="ECO:0000256" key="7">
    <source>
        <dbReference type="ARBA" id="ARBA00022741"/>
    </source>
</evidence>
<dbReference type="Pfam" id="PF03054">
    <property type="entry name" value="tRNA_Me_trans"/>
    <property type="match status" value="1"/>
</dbReference>
<keyword evidence="8" id="KW-0067">ATP-binding</keyword>
<dbReference type="AlphaFoldDB" id="A0A6C1DQQ1"/>
<dbReference type="SUPFAM" id="SSF52402">
    <property type="entry name" value="Adenine nucleotide alpha hydrolases-like"/>
    <property type="match status" value="1"/>
</dbReference>
<evidence type="ECO:0000256" key="10">
    <source>
        <dbReference type="ARBA" id="ARBA00023157"/>
    </source>
</evidence>
<dbReference type="FunFam" id="2.40.30.10:FF:000167">
    <property type="entry name" value="Slm3p"/>
    <property type="match status" value="1"/>
</dbReference>
<dbReference type="OrthoDB" id="3685at2759"/>
<keyword evidence="15" id="KW-1185">Reference proteome</keyword>
<dbReference type="EC" id="2.8.1.14" evidence="3"/>
<reference evidence="14 15" key="1">
    <citation type="journal article" date="2019" name="BMC Genomics">
        <title>Chromosome level assembly and comparative genome analysis confirm lager-brewing yeasts originated from a single hybridization.</title>
        <authorList>
            <person name="Salazar A.N."/>
            <person name="Gorter de Vries A.R."/>
            <person name="van den Broek M."/>
            <person name="Brouwers N."/>
            <person name="de la Torre Cortes P."/>
            <person name="Kuijpers N.G.A."/>
            <person name="Daran J.G."/>
            <person name="Abeel T."/>
        </authorList>
    </citation>
    <scope>NUCLEOTIDE SEQUENCE [LARGE SCALE GENOMIC DNA]</scope>
    <source>
        <strain evidence="14 15">CBS 1483</strain>
    </source>
</reference>
<dbReference type="GO" id="GO:0000049">
    <property type="term" value="F:tRNA binding"/>
    <property type="evidence" value="ECO:0007669"/>
    <property type="project" value="UniProtKB-KW"/>
</dbReference>
<dbReference type="InterPro" id="IPR014729">
    <property type="entry name" value="Rossmann-like_a/b/a_fold"/>
</dbReference>
<evidence type="ECO:0000256" key="3">
    <source>
        <dbReference type="ARBA" id="ARBA00011953"/>
    </source>
</evidence>
<dbReference type="CDD" id="cd01998">
    <property type="entry name" value="MnmA_TRMU-like"/>
    <property type="match status" value="1"/>
</dbReference>
<dbReference type="Gene3D" id="3.40.50.620">
    <property type="entry name" value="HUPs"/>
    <property type="match status" value="1"/>
</dbReference>
<dbReference type="InterPro" id="IPR046884">
    <property type="entry name" value="MnmA-like_central"/>
</dbReference>
<evidence type="ECO:0000256" key="2">
    <source>
        <dbReference type="ARBA" id="ARBA00006191"/>
    </source>
</evidence>
<feature type="domain" description="tRNA-specific 2-thiouridylase MnmA-like central" evidence="13">
    <location>
        <begin position="240"/>
        <end position="313"/>
    </location>
</feature>
<evidence type="ECO:0000256" key="6">
    <source>
        <dbReference type="ARBA" id="ARBA00022694"/>
    </source>
</evidence>
<comment type="function">
    <text evidence="1">Catalyzes the 2-thiolation of uridine at the wobble position (U34) of mitochondrial tRNA(Lys), tRNA(Glu) and tRNA(Gln). Required for the formation of 5-taurinomethyl-2-thiouridine (tm5s2U) of mitochondrial tRNA(Lys), tRNA(Glu), and tRNA(Gln) at the wobble position. ATP is required to activate the C2 atom of the wobble base.</text>
</comment>
<dbReference type="NCBIfam" id="NF001138">
    <property type="entry name" value="PRK00143.1"/>
    <property type="match status" value="1"/>
</dbReference>
<dbReference type="NCBIfam" id="TIGR00420">
    <property type="entry name" value="trmU"/>
    <property type="match status" value="1"/>
</dbReference>
<dbReference type="InterPro" id="IPR046885">
    <property type="entry name" value="MnmA-like_C"/>
</dbReference>
<dbReference type="GO" id="GO:0002143">
    <property type="term" value="P:tRNA wobble position uridine thiolation"/>
    <property type="evidence" value="ECO:0007669"/>
    <property type="project" value="TreeGrafter"/>
</dbReference>
<protein>
    <recommendedName>
        <fullName evidence="3">tRNA-5-taurinomethyluridine 2-sulfurtransferase</fullName>
        <ecNumber evidence="3">2.8.1.14</ecNumber>
    </recommendedName>
</protein>
<dbReference type="Pfam" id="PF20258">
    <property type="entry name" value="tRNA_Me_trans_C"/>
    <property type="match status" value="1"/>
</dbReference>
<proteinExistence type="inferred from homology"/>
<dbReference type="SMR" id="A0A6C1DQQ1"/>
<dbReference type="FunFam" id="3.40.50.620:FF:000115">
    <property type="entry name" value="tRNA-specific 2-thiouridylase MnmA"/>
    <property type="match status" value="1"/>
</dbReference>
<evidence type="ECO:0000259" key="13">
    <source>
        <dbReference type="Pfam" id="PF20259"/>
    </source>
</evidence>
<evidence type="ECO:0000256" key="8">
    <source>
        <dbReference type="ARBA" id="ARBA00022840"/>
    </source>
</evidence>
<keyword evidence="5" id="KW-0808">Transferase</keyword>
<evidence type="ECO:0000259" key="12">
    <source>
        <dbReference type="Pfam" id="PF20258"/>
    </source>
</evidence>
<name>A0A6C1DQQ1_SACPS</name>
<evidence type="ECO:0000256" key="5">
    <source>
        <dbReference type="ARBA" id="ARBA00022679"/>
    </source>
</evidence>
<dbReference type="PANTHER" id="PTHR11933">
    <property type="entry name" value="TRNA 5-METHYLAMINOMETHYL-2-THIOURIDYLATE -METHYLTRANSFERASE"/>
    <property type="match status" value="1"/>
</dbReference>
<dbReference type="GO" id="GO:0005524">
    <property type="term" value="F:ATP binding"/>
    <property type="evidence" value="ECO:0007669"/>
    <property type="project" value="UniProtKB-KW"/>
</dbReference>
<keyword evidence="9" id="KW-0694">RNA-binding</keyword>
<dbReference type="GO" id="GO:0005739">
    <property type="term" value="C:mitochondrion"/>
    <property type="evidence" value="ECO:0007669"/>
    <property type="project" value="TreeGrafter"/>
</dbReference>
<accession>A0A6C1DQQ1</accession>
<dbReference type="Gene3D" id="2.40.30.10">
    <property type="entry name" value="Translation factors"/>
    <property type="match status" value="1"/>
</dbReference>
<sequence>MLARYLNLIGRRSASPYRPQRLPAKFDNVIVAMSSGVDSSVAAALFAGEFPNTRGVYMQNWSESQSLDDPGKEPCYERDWRDVNRVAKHLNIRVDKVNFEQDYWIDVFEPMLRGYSEGSTPNPDIGCNKFVKFGKLREWLDEKYGTGNYWLVTGHYARVMQEMNGKGLFHLLRSIYRPKDQSYYLSQINSTVLSSLLLPIGHLTKPEVRDLAKYAGLPTAEKPDSQGICFVNNSQHGKFKNFLKHYLPSSPGDIITVDPQSGAKTTWGRHDGLWSYTIGQKVGISMPQADPNYQGTWFVSEKLRDTNEILIVRGRDNPALYSDTMRIENFSSLGPREDTINAFQNTGALTLQFRSLQVPVQIKSCKLNRSADNLDITIHLASKQRAITPGQSCCLYIDDRVLGSGPISHVNNNDTHA</sequence>
<keyword evidence="6" id="KW-0819">tRNA processing</keyword>
<dbReference type="PANTHER" id="PTHR11933:SF5">
    <property type="entry name" value="MITOCHONDRIAL TRNA-SPECIFIC 2-THIOURIDYLASE 1"/>
    <property type="match status" value="1"/>
</dbReference>
<keyword evidence="10" id="KW-1015">Disulfide bond</keyword>
<evidence type="ECO:0000256" key="4">
    <source>
        <dbReference type="ARBA" id="ARBA00022555"/>
    </source>
</evidence>
<keyword evidence="4" id="KW-0820">tRNA-binding</keyword>
<dbReference type="InterPro" id="IPR023382">
    <property type="entry name" value="MnmA-like_central_sf"/>
</dbReference>
<dbReference type="Pfam" id="PF20259">
    <property type="entry name" value="tRNA_Me_trans_M"/>
    <property type="match status" value="1"/>
</dbReference>
<evidence type="ECO:0000256" key="11">
    <source>
        <dbReference type="ARBA" id="ARBA00049564"/>
    </source>
</evidence>
<dbReference type="EMBL" id="CP048985">
    <property type="protein sequence ID" value="QID78504.1"/>
    <property type="molecule type" value="Genomic_DNA"/>
</dbReference>
<evidence type="ECO:0000313" key="15">
    <source>
        <dbReference type="Proteomes" id="UP000501346"/>
    </source>
</evidence>
<comment type="catalytic activity">
    <reaction evidence="11">
        <text>5-taurinomethyluridine(34) in tRNA + S-sulfanyl-L-cysteinyl-[protein] + AH2 + ATP = 5-taurinomethyl-2-thiouridine(34) in tRNA + L-cysteinyl-[protein] + A + AMP + diphosphate + H(+)</text>
        <dbReference type="Rhea" id="RHEA:47040"/>
        <dbReference type="Rhea" id="RHEA-COMP:10131"/>
        <dbReference type="Rhea" id="RHEA-COMP:11726"/>
        <dbReference type="Rhea" id="RHEA-COMP:11732"/>
        <dbReference type="Rhea" id="RHEA-COMP:11733"/>
        <dbReference type="ChEBI" id="CHEBI:13193"/>
        <dbReference type="ChEBI" id="CHEBI:15378"/>
        <dbReference type="ChEBI" id="CHEBI:17499"/>
        <dbReference type="ChEBI" id="CHEBI:29950"/>
        <dbReference type="ChEBI" id="CHEBI:30616"/>
        <dbReference type="ChEBI" id="CHEBI:33019"/>
        <dbReference type="ChEBI" id="CHEBI:61963"/>
        <dbReference type="ChEBI" id="CHEBI:87171"/>
        <dbReference type="ChEBI" id="CHEBI:87172"/>
        <dbReference type="ChEBI" id="CHEBI:456215"/>
        <dbReference type="EC" id="2.8.1.14"/>
    </reaction>
</comment>
<dbReference type="FunFam" id="2.30.30.280:FF:000001">
    <property type="entry name" value="tRNA-specific 2-thiouridylase MnmA"/>
    <property type="match status" value="1"/>
</dbReference>
<dbReference type="GO" id="GO:0016783">
    <property type="term" value="F:sulfurtransferase activity"/>
    <property type="evidence" value="ECO:0007669"/>
    <property type="project" value="InterPro"/>
</dbReference>
<evidence type="ECO:0000313" key="14">
    <source>
        <dbReference type="EMBL" id="QID78504.1"/>
    </source>
</evidence>
<dbReference type="InterPro" id="IPR004506">
    <property type="entry name" value="MnmA-like"/>
</dbReference>
<organism evidence="14 15">
    <name type="scientific">Saccharomyces pastorianus</name>
    <name type="common">Lager yeast</name>
    <name type="synonym">Saccharomyces cerevisiae x Saccharomyces eubayanus</name>
    <dbReference type="NCBI Taxonomy" id="27292"/>
    <lineage>
        <taxon>Eukaryota</taxon>
        <taxon>Fungi</taxon>
        <taxon>Dikarya</taxon>
        <taxon>Ascomycota</taxon>
        <taxon>Saccharomycotina</taxon>
        <taxon>Saccharomycetes</taxon>
        <taxon>Saccharomycetales</taxon>
        <taxon>Saccharomycetaceae</taxon>
        <taxon>Saccharomyces</taxon>
    </lineage>
</organism>
<evidence type="ECO:0000256" key="9">
    <source>
        <dbReference type="ARBA" id="ARBA00022884"/>
    </source>
</evidence>
<dbReference type="Gene3D" id="2.30.30.280">
    <property type="entry name" value="Adenine nucleotide alpha hydrolases-like domains"/>
    <property type="match status" value="1"/>
</dbReference>
<gene>
    <name evidence="14" type="primary">SLM3_1</name>
    <name evidence="14" type="ORF">GRS66_000711</name>
</gene>
<feature type="domain" description="tRNA-specific 2-thiouridylase MnmA-like C-terminal" evidence="12">
    <location>
        <begin position="322"/>
        <end position="407"/>
    </location>
</feature>
<dbReference type="Proteomes" id="UP000501346">
    <property type="component" value="Chromosome ScIV"/>
</dbReference>
<comment type="similarity">
    <text evidence="2">Belongs to the MnmA/TRMU family.</text>
</comment>